<keyword evidence="1" id="KW-0472">Membrane</keyword>
<keyword evidence="1" id="KW-1133">Transmembrane helix</keyword>
<evidence type="ECO:0000313" key="2">
    <source>
        <dbReference type="EMBL" id="CAG6694303.1"/>
    </source>
</evidence>
<dbReference type="EMBL" id="HBUF01317463">
    <property type="protein sequence ID" value="CAG6694308.1"/>
    <property type="molecule type" value="Transcribed_RNA"/>
</dbReference>
<dbReference type="EMBL" id="HBUF01317461">
    <property type="protein sequence ID" value="CAG6694303.1"/>
    <property type="molecule type" value="Transcribed_RNA"/>
</dbReference>
<sequence>MTTSSQQRRRKSRNTYLQYRHGAADYAKEDMKFGNVLKGLFTKYIDTYIKYIDTQEKVEIPAVSSWRKKKKKTSRYSFQQGGGILWGAFYFFPPKLLWRLVFFFPSYFCKNVDYSKPFFKPFRHKMM</sequence>
<feature type="transmembrane region" description="Helical" evidence="1">
    <location>
        <begin position="76"/>
        <end position="93"/>
    </location>
</feature>
<dbReference type="AlphaFoldDB" id="A0A8D8XEK4"/>
<name>A0A8D8XEK4_9HEMI</name>
<reference evidence="2" key="1">
    <citation type="submission" date="2021-05" db="EMBL/GenBank/DDBJ databases">
        <authorList>
            <person name="Alioto T."/>
            <person name="Alioto T."/>
            <person name="Gomez Garrido J."/>
        </authorList>
    </citation>
    <scope>NUCLEOTIDE SEQUENCE</scope>
</reference>
<organism evidence="2">
    <name type="scientific">Cacopsylla melanoneura</name>
    <dbReference type="NCBI Taxonomy" id="428564"/>
    <lineage>
        <taxon>Eukaryota</taxon>
        <taxon>Metazoa</taxon>
        <taxon>Ecdysozoa</taxon>
        <taxon>Arthropoda</taxon>
        <taxon>Hexapoda</taxon>
        <taxon>Insecta</taxon>
        <taxon>Pterygota</taxon>
        <taxon>Neoptera</taxon>
        <taxon>Paraneoptera</taxon>
        <taxon>Hemiptera</taxon>
        <taxon>Sternorrhyncha</taxon>
        <taxon>Psylloidea</taxon>
        <taxon>Psyllidae</taxon>
        <taxon>Psyllinae</taxon>
        <taxon>Cacopsylla</taxon>
    </lineage>
</organism>
<proteinExistence type="predicted"/>
<keyword evidence="1" id="KW-0812">Transmembrane</keyword>
<accession>A0A8D8XEK4</accession>
<protein>
    <submittedName>
        <fullName evidence="2">Uncharacterized protein</fullName>
    </submittedName>
</protein>
<evidence type="ECO:0000256" key="1">
    <source>
        <dbReference type="SAM" id="Phobius"/>
    </source>
</evidence>